<keyword evidence="4" id="KW-0804">Transcription</keyword>
<dbReference type="PROSITE" id="PS50960">
    <property type="entry name" value="HTH_PSQ"/>
    <property type="match status" value="1"/>
</dbReference>
<keyword evidence="5 6" id="KW-0539">Nucleus</keyword>
<dbReference type="InterPro" id="IPR007889">
    <property type="entry name" value="HTH_Psq"/>
</dbReference>
<evidence type="ECO:0000256" key="4">
    <source>
        <dbReference type="ARBA" id="ARBA00023163"/>
    </source>
</evidence>
<evidence type="ECO:0000256" key="2">
    <source>
        <dbReference type="ARBA" id="ARBA00023015"/>
    </source>
</evidence>
<feature type="DNA-binding region" description="H-T-H motif" evidence="6">
    <location>
        <begin position="602"/>
        <end position="622"/>
    </location>
</feature>
<gene>
    <name evidence="9" type="ORF">P4O66_022120</name>
</gene>
<comment type="subcellular location">
    <subcellularLocation>
        <location evidence="1 6">Nucleus</location>
    </subcellularLocation>
</comment>
<dbReference type="GO" id="GO:0006357">
    <property type="term" value="P:regulation of transcription by RNA polymerase II"/>
    <property type="evidence" value="ECO:0007669"/>
    <property type="project" value="TreeGrafter"/>
</dbReference>
<evidence type="ECO:0000256" key="5">
    <source>
        <dbReference type="ARBA" id="ARBA00023242"/>
    </source>
</evidence>
<feature type="region of interest" description="Disordered" evidence="7">
    <location>
        <begin position="542"/>
        <end position="582"/>
    </location>
</feature>
<dbReference type="PANTHER" id="PTHR21545">
    <property type="entry name" value="TRANSCRIPTION FACTOR MLR1/2"/>
    <property type="match status" value="1"/>
</dbReference>
<dbReference type="SUPFAM" id="SSF46689">
    <property type="entry name" value="Homeodomain-like"/>
    <property type="match status" value="1"/>
</dbReference>
<evidence type="ECO:0000256" key="3">
    <source>
        <dbReference type="ARBA" id="ARBA00023125"/>
    </source>
</evidence>
<reference evidence="9" key="1">
    <citation type="submission" date="2023-03" db="EMBL/GenBank/DDBJ databases">
        <title>Electrophorus voltai genome.</title>
        <authorList>
            <person name="Bian C."/>
        </authorList>
    </citation>
    <scope>NUCLEOTIDE SEQUENCE</scope>
    <source>
        <strain evidence="9">CB-2022</strain>
        <tissue evidence="9">Muscle</tissue>
    </source>
</reference>
<organism evidence="9 10">
    <name type="scientific">Electrophorus voltai</name>
    <dbReference type="NCBI Taxonomy" id="2609070"/>
    <lineage>
        <taxon>Eukaryota</taxon>
        <taxon>Metazoa</taxon>
        <taxon>Chordata</taxon>
        <taxon>Craniata</taxon>
        <taxon>Vertebrata</taxon>
        <taxon>Euteleostomi</taxon>
        <taxon>Actinopterygii</taxon>
        <taxon>Neopterygii</taxon>
        <taxon>Teleostei</taxon>
        <taxon>Ostariophysi</taxon>
        <taxon>Gymnotiformes</taxon>
        <taxon>Gymnotoidei</taxon>
        <taxon>Gymnotidae</taxon>
        <taxon>Electrophorus</taxon>
    </lineage>
</organism>
<dbReference type="GO" id="GO:0003677">
    <property type="term" value="F:DNA binding"/>
    <property type="evidence" value="ECO:0007669"/>
    <property type="project" value="UniProtKB-UniRule"/>
</dbReference>
<feature type="compositionally biased region" description="Low complexity" evidence="7">
    <location>
        <begin position="648"/>
        <end position="664"/>
    </location>
</feature>
<sequence length="678" mass="74325">MASLCKRQQCTIERRGFRQELDSWRHKLIHCVATVKGFVISQPPSYTSPLVGQCGVKQMYNCIVSGAVVPKCSGISLSQLGSEVRNGLSHKILFLSPPHPVPADCEPKGVSDWSFDENCLFCCLRREKVKENLVGLSNQVLSEVDIYRQEKPNINKLERQAEDFLNAVFCRRADLPSFSDPHIPLVAREIMQRMIRQFAAEYTSKTSSTQDIPYPQSQLNGTKDQSLPKAPLLDLALTAPTALFGGTGPGTSTAASAQNPVLSKLLMADQDSPLDLTVKKPDVEPCNQDGVLDLSTKKKQNRSSFSFKTSQGFSVMPIVKGHSLIINQKYRDVDDEDGLPAKALKDSIWENHIGPAPIKTPLARSLLIKEELLSQKQRFLGQPSPLSLATLETVGLLNHSQTNPLSSHDGSWGKPQLDSLLKFRQANSNFSDLKDVPLVLENQGTLIKGTNASHSKSLDVAAITAKKDAGNSPPVDLKIPQVRGMDLSWNSHGNTSDLYSYTSMNLGGVHSESSLSRKLRAILPKQSRRAVLGGLLEGSAMGEYWGTDPDQSTSGPQYPTSDPEADPTGSKQPRKKRGRYRQYNSEILEEAIAVVMSGKMSVSKAQNIYGIPHSTLEYKVKERMGTLKNPPKKKLKLMMRMEGQDSGVTAETESSTPVTTPSTAQEDVLQGVGDTKDE</sequence>
<evidence type="ECO:0000313" key="9">
    <source>
        <dbReference type="EMBL" id="KAK1802462.1"/>
    </source>
</evidence>
<dbReference type="Gene3D" id="1.10.10.60">
    <property type="entry name" value="Homeodomain-like"/>
    <property type="match status" value="1"/>
</dbReference>
<dbReference type="GO" id="GO:0005634">
    <property type="term" value="C:nucleus"/>
    <property type="evidence" value="ECO:0007669"/>
    <property type="project" value="UniProtKB-SubCell"/>
</dbReference>
<evidence type="ECO:0000256" key="6">
    <source>
        <dbReference type="PROSITE-ProRule" id="PRU00320"/>
    </source>
</evidence>
<comment type="caution">
    <text evidence="9">The sequence shown here is derived from an EMBL/GenBank/DDBJ whole genome shotgun (WGS) entry which is preliminary data.</text>
</comment>
<dbReference type="Pfam" id="PF05225">
    <property type="entry name" value="HTH_psq"/>
    <property type="match status" value="1"/>
</dbReference>
<proteinExistence type="predicted"/>
<protein>
    <recommendedName>
        <fullName evidence="8">HTH psq-type domain-containing protein</fullName>
    </recommendedName>
</protein>
<dbReference type="EMBL" id="JAROKS010000007">
    <property type="protein sequence ID" value="KAK1802462.1"/>
    <property type="molecule type" value="Genomic_DNA"/>
</dbReference>
<feature type="domain" description="HTH psq-type" evidence="8">
    <location>
        <begin position="574"/>
        <end position="626"/>
    </location>
</feature>
<name>A0AAD8ZNR1_9TELE</name>
<dbReference type="PANTHER" id="PTHR21545:SF14">
    <property type="entry name" value="LIGAND-DEPENDENT COREPRESSOR"/>
    <property type="match status" value="1"/>
</dbReference>
<keyword evidence="2" id="KW-0805">Transcription regulation</keyword>
<keyword evidence="3 6" id="KW-0238">DNA-binding</keyword>
<evidence type="ECO:0000256" key="7">
    <source>
        <dbReference type="SAM" id="MobiDB-lite"/>
    </source>
</evidence>
<evidence type="ECO:0000259" key="8">
    <source>
        <dbReference type="PROSITE" id="PS50960"/>
    </source>
</evidence>
<dbReference type="AlphaFoldDB" id="A0AAD8ZNR1"/>
<accession>A0AAD8ZNR1</accession>
<evidence type="ECO:0000313" key="10">
    <source>
        <dbReference type="Proteomes" id="UP001239994"/>
    </source>
</evidence>
<feature type="compositionally biased region" description="Polar residues" evidence="7">
    <location>
        <begin position="549"/>
        <end position="560"/>
    </location>
</feature>
<dbReference type="InterPro" id="IPR009057">
    <property type="entry name" value="Homeodomain-like_sf"/>
</dbReference>
<dbReference type="FunFam" id="1.10.10.60:FF:000019">
    <property type="entry name" value="Ligand-dependent corepressor isoform 1"/>
    <property type="match status" value="1"/>
</dbReference>
<dbReference type="Proteomes" id="UP001239994">
    <property type="component" value="Unassembled WGS sequence"/>
</dbReference>
<keyword evidence="10" id="KW-1185">Reference proteome</keyword>
<feature type="region of interest" description="Disordered" evidence="7">
    <location>
        <begin position="643"/>
        <end position="678"/>
    </location>
</feature>
<evidence type="ECO:0000256" key="1">
    <source>
        <dbReference type="ARBA" id="ARBA00004123"/>
    </source>
</evidence>